<accession>A0A7W3J0U1</accession>
<dbReference type="InterPro" id="IPR039425">
    <property type="entry name" value="RNA_pol_sigma-70-like"/>
</dbReference>
<organism evidence="8 9">
    <name type="scientific">Nocardioides ginsengisegetis</name>
    <dbReference type="NCBI Taxonomy" id="661491"/>
    <lineage>
        <taxon>Bacteria</taxon>
        <taxon>Bacillati</taxon>
        <taxon>Actinomycetota</taxon>
        <taxon>Actinomycetes</taxon>
        <taxon>Propionibacteriales</taxon>
        <taxon>Nocardioidaceae</taxon>
        <taxon>Nocardioides</taxon>
    </lineage>
</organism>
<evidence type="ECO:0000256" key="3">
    <source>
        <dbReference type="ARBA" id="ARBA00023082"/>
    </source>
</evidence>
<reference evidence="8 9" key="1">
    <citation type="submission" date="2020-07" db="EMBL/GenBank/DDBJ databases">
        <title>Sequencing the genomes of 1000 actinobacteria strains.</title>
        <authorList>
            <person name="Klenk H.-P."/>
        </authorList>
    </citation>
    <scope>NUCLEOTIDE SEQUENCE [LARGE SCALE GENOMIC DNA]</scope>
    <source>
        <strain evidence="8 9">DSM 21349</strain>
    </source>
</reference>
<dbReference type="Pfam" id="PF04542">
    <property type="entry name" value="Sigma70_r2"/>
    <property type="match status" value="1"/>
</dbReference>
<dbReference type="Gene3D" id="1.10.1740.10">
    <property type="match status" value="1"/>
</dbReference>
<dbReference type="InterPro" id="IPR014325">
    <property type="entry name" value="RNA_pol_sigma-E_actinobac"/>
</dbReference>
<proteinExistence type="inferred from homology"/>
<evidence type="ECO:0000313" key="8">
    <source>
        <dbReference type="EMBL" id="MBA8804246.1"/>
    </source>
</evidence>
<dbReference type="SUPFAM" id="SSF88946">
    <property type="entry name" value="Sigma2 domain of RNA polymerase sigma factors"/>
    <property type="match status" value="1"/>
</dbReference>
<dbReference type="NCBIfam" id="TIGR02937">
    <property type="entry name" value="sigma70-ECF"/>
    <property type="match status" value="1"/>
</dbReference>
<dbReference type="PANTHER" id="PTHR43133">
    <property type="entry name" value="RNA POLYMERASE ECF-TYPE SIGMA FACTO"/>
    <property type="match status" value="1"/>
</dbReference>
<dbReference type="InterPro" id="IPR007627">
    <property type="entry name" value="RNA_pol_sigma70_r2"/>
</dbReference>
<dbReference type="Pfam" id="PF04545">
    <property type="entry name" value="Sigma70_r4"/>
    <property type="match status" value="1"/>
</dbReference>
<sequence>MPHLPGRPPSDDDYTEFVHASWSSLYRTAYLLLGDHAEAEDLVQTALAKTYASWRQVRDLSAAPGYARTTLVNTATSWFRKKSWRNERPSEELPEQVVHHDPSDRPALVTALGELPPRQRAVVVLRFYEDLSVAQTAHALGCSEGTVKSQTSDALARLRTLLGDAVVPHTLGALHD</sequence>
<keyword evidence="9" id="KW-1185">Reference proteome</keyword>
<dbReference type="Proteomes" id="UP000580910">
    <property type="component" value="Unassembled WGS sequence"/>
</dbReference>
<dbReference type="CDD" id="cd06171">
    <property type="entry name" value="Sigma70_r4"/>
    <property type="match status" value="1"/>
</dbReference>
<dbReference type="GO" id="GO:0003677">
    <property type="term" value="F:DNA binding"/>
    <property type="evidence" value="ECO:0007669"/>
    <property type="project" value="UniProtKB-KW"/>
</dbReference>
<dbReference type="GO" id="GO:0006352">
    <property type="term" value="P:DNA-templated transcription initiation"/>
    <property type="evidence" value="ECO:0007669"/>
    <property type="project" value="InterPro"/>
</dbReference>
<evidence type="ECO:0000259" key="6">
    <source>
        <dbReference type="Pfam" id="PF04542"/>
    </source>
</evidence>
<keyword evidence="2" id="KW-0805">Transcription regulation</keyword>
<dbReference type="InterPro" id="IPR007630">
    <property type="entry name" value="RNA_pol_sigma70_r4"/>
</dbReference>
<feature type="domain" description="RNA polymerase sigma-70 region 2" evidence="6">
    <location>
        <begin position="25"/>
        <end position="85"/>
    </location>
</feature>
<dbReference type="InterPro" id="IPR013325">
    <property type="entry name" value="RNA_pol_sigma_r2"/>
</dbReference>
<evidence type="ECO:0000256" key="1">
    <source>
        <dbReference type="ARBA" id="ARBA00010641"/>
    </source>
</evidence>
<name>A0A7W3J0U1_9ACTN</name>
<dbReference type="NCBIfam" id="TIGR02983">
    <property type="entry name" value="SigE-fam_strep"/>
    <property type="match status" value="1"/>
</dbReference>
<dbReference type="PANTHER" id="PTHR43133:SF50">
    <property type="entry name" value="ECF RNA POLYMERASE SIGMA FACTOR SIGM"/>
    <property type="match status" value="1"/>
</dbReference>
<keyword evidence="4" id="KW-0238">DNA-binding</keyword>
<keyword evidence="5" id="KW-0804">Transcription</keyword>
<dbReference type="GO" id="GO:0016987">
    <property type="term" value="F:sigma factor activity"/>
    <property type="evidence" value="ECO:0007669"/>
    <property type="project" value="UniProtKB-KW"/>
</dbReference>
<dbReference type="Gene3D" id="1.10.10.10">
    <property type="entry name" value="Winged helix-like DNA-binding domain superfamily/Winged helix DNA-binding domain"/>
    <property type="match status" value="1"/>
</dbReference>
<evidence type="ECO:0000256" key="5">
    <source>
        <dbReference type="ARBA" id="ARBA00023163"/>
    </source>
</evidence>
<evidence type="ECO:0000259" key="7">
    <source>
        <dbReference type="Pfam" id="PF04545"/>
    </source>
</evidence>
<feature type="domain" description="RNA polymerase sigma-70 region 4" evidence="7">
    <location>
        <begin position="111"/>
        <end position="159"/>
    </location>
</feature>
<protein>
    <submittedName>
        <fullName evidence="8">RNA polymerase sigma-70 factor (Sigma-E family)</fullName>
    </submittedName>
</protein>
<keyword evidence="3" id="KW-0731">Sigma factor</keyword>
<dbReference type="SUPFAM" id="SSF88659">
    <property type="entry name" value="Sigma3 and sigma4 domains of RNA polymerase sigma factors"/>
    <property type="match status" value="1"/>
</dbReference>
<evidence type="ECO:0000256" key="4">
    <source>
        <dbReference type="ARBA" id="ARBA00023125"/>
    </source>
</evidence>
<evidence type="ECO:0000313" key="9">
    <source>
        <dbReference type="Proteomes" id="UP000580910"/>
    </source>
</evidence>
<dbReference type="RefSeq" id="WP_182539653.1">
    <property type="nucleotide sequence ID" value="NZ_JACGXA010000001.1"/>
</dbReference>
<dbReference type="InterPro" id="IPR013324">
    <property type="entry name" value="RNA_pol_sigma_r3/r4-like"/>
</dbReference>
<comment type="similarity">
    <text evidence="1">Belongs to the sigma-70 factor family. ECF subfamily.</text>
</comment>
<dbReference type="InterPro" id="IPR014284">
    <property type="entry name" value="RNA_pol_sigma-70_dom"/>
</dbReference>
<dbReference type="AlphaFoldDB" id="A0A7W3J0U1"/>
<gene>
    <name evidence="8" type="ORF">FB382_002537</name>
</gene>
<comment type="caution">
    <text evidence="8">The sequence shown here is derived from an EMBL/GenBank/DDBJ whole genome shotgun (WGS) entry which is preliminary data.</text>
</comment>
<dbReference type="EMBL" id="JACGXA010000001">
    <property type="protein sequence ID" value="MBA8804246.1"/>
    <property type="molecule type" value="Genomic_DNA"/>
</dbReference>
<dbReference type="InterPro" id="IPR036388">
    <property type="entry name" value="WH-like_DNA-bd_sf"/>
</dbReference>
<evidence type="ECO:0000256" key="2">
    <source>
        <dbReference type="ARBA" id="ARBA00023015"/>
    </source>
</evidence>